<gene>
    <name evidence="5" type="ORF">IE077_002757</name>
</gene>
<evidence type="ECO:0000256" key="3">
    <source>
        <dbReference type="ARBA" id="ARBA00022917"/>
    </source>
</evidence>
<dbReference type="InterPro" id="IPR019382">
    <property type="entry name" value="eIF3l"/>
</dbReference>
<evidence type="ECO:0000313" key="6">
    <source>
        <dbReference type="Proteomes" id="UP000823046"/>
    </source>
</evidence>
<reference evidence="5 6" key="1">
    <citation type="journal article" date="2020" name="bioRxiv">
        <title>Metabolic contributions of an alphaproteobacterial endosymbiont in the apicomplexan Cardiosporidium cionae.</title>
        <authorList>
            <person name="Hunter E.S."/>
            <person name="Paight C.J."/>
            <person name="Lane C.E."/>
        </authorList>
    </citation>
    <scope>NUCLEOTIDE SEQUENCE [LARGE SCALE GENOMIC DNA]</scope>
    <source>
        <strain evidence="5">ESH_2018</strain>
    </source>
</reference>
<proteinExistence type="inferred from homology"/>
<keyword evidence="1 4" id="KW-0963">Cytoplasm</keyword>
<protein>
    <recommendedName>
        <fullName evidence="4">Eukaryotic translation initiation factor 3 subunit L</fullName>
        <shortName evidence="4">eIF3l</shortName>
    </recommendedName>
</protein>
<comment type="subunit">
    <text evidence="4">Component of the eukaryotic translation initiation factor 3 (eIF-3) complex.</text>
</comment>
<organism evidence="5 6">
    <name type="scientific">Cardiosporidium cionae</name>
    <dbReference type="NCBI Taxonomy" id="476202"/>
    <lineage>
        <taxon>Eukaryota</taxon>
        <taxon>Sar</taxon>
        <taxon>Alveolata</taxon>
        <taxon>Apicomplexa</taxon>
        <taxon>Aconoidasida</taxon>
        <taxon>Nephromycida</taxon>
        <taxon>Cardiosporidium</taxon>
    </lineage>
</organism>
<dbReference type="GO" id="GO:0003743">
    <property type="term" value="F:translation initiation factor activity"/>
    <property type="evidence" value="ECO:0007669"/>
    <property type="project" value="UniProtKB-KW"/>
</dbReference>
<comment type="subcellular location">
    <subcellularLocation>
        <location evidence="4">Cytoplasm</location>
    </subcellularLocation>
</comment>
<comment type="function">
    <text evidence="4">Component of the eukaryotic translation initiation factor 3 (eIF-3) complex, which is involved in protein synthesis of a specialized repertoire of mRNAs and, together with other initiation factors, stimulates binding of mRNA and methionyl-tRNAi to the 40S ribosome. The eIF-3 complex specifically targets and initiates translation of a subset of mRNAs involved in cell proliferation.</text>
</comment>
<evidence type="ECO:0000256" key="2">
    <source>
        <dbReference type="ARBA" id="ARBA00022540"/>
    </source>
</evidence>
<keyword evidence="3 4" id="KW-0648">Protein biosynthesis</keyword>
<dbReference type="PANTHER" id="PTHR13242">
    <property type="entry name" value="EUKARYOTIC TRANSLATION INITIATION FACTOR 3"/>
    <property type="match status" value="1"/>
</dbReference>
<evidence type="ECO:0000256" key="1">
    <source>
        <dbReference type="ARBA" id="ARBA00022490"/>
    </source>
</evidence>
<sequence>MMDSFSSSAPSFADGGASNQATYLSGTANRSVALGQNKLPFVIPNHNLSVEVATFLWNLFVRVVERDLDGLRRLYEQDYCTLSEQQFSNKSWPDVSIVVDFYKQNDRYHNLFEAFYKELSYRHLFSKCRDSVTAEDRRLSWENYTMLFTYFTEEECGHRGNDGASGLVLPSQWIWDMHDEFVYQLHDTCRWKSSLARHLPEGEVEQNVIISQIKEAQEIWSAAHIFQFLHQIVETSGIRDVLRRNKGDVNRTNQTSLELRFQLGYFSMVALLRLYTLVGEYTLAIEAVSEIEITPRCFHTTVPSCHATFIYYLAFAYMMLRRYHDAIRVLSQFLLHVGKQRNAGISLPRPNNQILKQADKMYLLLMLCDLLSTTRLDDYLMQVLREKYTDKYNKLQLDAPDVIQEVFNIAKPKIINPAFMSFENKEALLEYAEVEDEKNKRPMLCFLKKLASLMDLKGKVPSESMQAEILSLKHKSRQYIWKSGSLLSGDFVSLTPTFDFFLDCDIIHVKNQKSQRLYADDFLKCLARSQELYTRIQSGSSSRTLKDRDNAD</sequence>
<accession>A0ABQ7JA05</accession>
<dbReference type="PANTHER" id="PTHR13242:SF0">
    <property type="entry name" value="EUKARYOTIC TRANSLATION INITIATION FACTOR 3 SUBUNIT L"/>
    <property type="match status" value="1"/>
</dbReference>
<dbReference type="Pfam" id="PF10255">
    <property type="entry name" value="Paf67"/>
    <property type="match status" value="1"/>
</dbReference>
<comment type="similarity">
    <text evidence="4">Belongs to the eIF-3 subunit L family.</text>
</comment>
<keyword evidence="2 4" id="KW-0396">Initiation factor</keyword>
<evidence type="ECO:0000256" key="4">
    <source>
        <dbReference type="HAMAP-Rule" id="MF_03011"/>
    </source>
</evidence>
<name>A0ABQ7JA05_9APIC</name>
<dbReference type="HAMAP" id="MF_03011">
    <property type="entry name" value="eIF3l"/>
    <property type="match status" value="1"/>
</dbReference>
<evidence type="ECO:0000313" key="5">
    <source>
        <dbReference type="EMBL" id="KAF8820838.1"/>
    </source>
</evidence>
<dbReference type="Proteomes" id="UP000823046">
    <property type="component" value="Unassembled WGS sequence"/>
</dbReference>
<comment type="caution">
    <text evidence="5">The sequence shown here is derived from an EMBL/GenBank/DDBJ whole genome shotgun (WGS) entry which is preliminary data.</text>
</comment>
<dbReference type="EMBL" id="JADAQX010000289">
    <property type="protein sequence ID" value="KAF8820838.1"/>
    <property type="molecule type" value="Genomic_DNA"/>
</dbReference>
<keyword evidence="6" id="KW-1185">Reference proteome</keyword>